<accession>A0A0C9ZXM8</accession>
<dbReference type="AlphaFoldDB" id="A0A0C9ZXM8"/>
<name>A0A0C9ZXM8_9AGAM</name>
<gene>
    <name evidence="1" type="ORF">PISMIDRAFT_23177</name>
</gene>
<dbReference type="EMBL" id="KN833716">
    <property type="protein sequence ID" value="KIK24413.1"/>
    <property type="molecule type" value="Genomic_DNA"/>
</dbReference>
<dbReference type="HOGENOM" id="CLU_2004817_0_0_1"/>
<sequence length="124" mass="14138">MYTRREFTGYGVRRVTRVLSKNALGQALKVPHCLMRWDGQRAGSALQLKALVRTVLRIECRIKGSHQRRHPFLWHKKSHIKKVPSISTSVPYWHKKSHDTLVDDGIRTGPGLAKSARAAIPYLS</sequence>
<keyword evidence="2" id="KW-1185">Reference proteome</keyword>
<proteinExistence type="predicted"/>
<organism evidence="1 2">
    <name type="scientific">Pisolithus microcarpus 441</name>
    <dbReference type="NCBI Taxonomy" id="765257"/>
    <lineage>
        <taxon>Eukaryota</taxon>
        <taxon>Fungi</taxon>
        <taxon>Dikarya</taxon>
        <taxon>Basidiomycota</taxon>
        <taxon>Agaricomycotina</taxon>
        <taxon>Agaricomycetes</taxon>
        <taxon>Agaricomycetidae</taxon>
        <taxon>Boletales</taxon>
        <taxon>Sclerodermatineae</taxon>
        <taxon>Pisolithaceae</taxon>
        <taxon>Pisolithus</taxon>
    </lineage>
</organism>
<protein>
    <submittedName>
        <fullName evidence="1">Uncharacterized protein</fullName>
    </submittedName>
</protein>
<evidence type="ECO:0000313" key="2">
    <source>
        <dbReference type="Proteomes" id="UP000054018"/>
    </source>
</evidence>
<reference evidence="2" key="2">
    <citation type="submission" date="2015-01" db="EMBL/GenBank/DDBJ databases">
        <title>Evolutionary Origins and Diversification of the Mycorrhizal Mutualists.</title>
        <authorList>
            <consortium name="DOE Joint Genome Institute"/>
            <consortium name="Mycorrhizal Genomics Consortium"/>
            <person name="Kohler A."/>
            <person name="Kuo A."/>
            <person name="Nagy L.G."/>
            <person name="Floudas D."/>
            <person name="Copeland A."/>
            <person name="Barry K.W."/>
            <person name="Cichocki N."/>
            <person name="Veneault-Fourrey C."/>
            <person name="LaButti K."/>
            <person name="Lindquist E.A."/>
            <person name="Lipzen A."/>
            <person name="Lundell T."/>
            <person name="Morin E."/>
            <person name="Murat C."/>
            <person name="Riley R."/>
            <person name="Ohm R."/>
            <person name="Sun H."/>
            <person name="Tunlid A."/>
            <person name="Henrissat B."/>
            <person name="Grigoriev I.V."/>
            <person name="Hibbett D.S."/>
            <person name="Martin F."/>
        </authorList>
    </citation>
    <scope>NUCLEOTIDE SEQUENCE [LARGE SCALE GENOMIC DNA]</scope>
    <source>
        <strain evidence="2">441</strain>
    </source>
</reference>
<reference evidence="1 2" key="1">
    <citation type="submission" date="2014-04" db="EMBL/GenBank/DDBJ databases">
        <authorList>
            <consortium name="DOE Joint Genome Institute"/>
            <person name="Kuo A."/>
            <person name="Kohler A."/>
            <person name="Costa M.D."/>
            <person name="Nagy L.G."/>
            <person name="Floudas D."/>
            <person name="Copeland A."/>
            <person name="Barry K.W."/>
            <person name="Cichocki N."/>
            <person name="Veneault-Fourrey C."/>
            <person name="LaButti K."/>
            <person name="Lindquist E.A."/>
            <person name="Lipzen A."/>
            <person name="Lundell T."/>
            <person name="Morin E."/>
            <person name="Murat C."/>
            <person name="Sun H."/>
            <person name="Tunlid A."/>
            <person name="Henrissat B."/>
            <person name="Grigoriev I.V."/>
            <person name="Hibbett D.S."/>
            <person name="Martin F."/>
            <person name="Nordberg H.P."/>
            <person name="Cantor M.N."/>
            <person name="Hua S.X."/>
        </authorList>
    </citation>
    <scope>NUCLEOTIDE SEQUENCE [LARGE SCALE GENOMIC DNA]</scope>
    <source>
        <strain evidence="1 2">441</strain>
    </source>
</reference>
<evidence type="ECO:0000313" key="1">
    <source>
        <dbReference type="EMBL" id="KIK24413.1"/>
    </source>
</evidence>
<dbReference type="Proteomes" id="UP000054018">
    <property type="component" value="Unassembled WGS sequence"/>
</dbReference>